<reference evidence="6 7" key="1">
    <citation type="submission" date="2019-02" db="EMBL/GenBank/DDBJ databases">
        <title>Halieaceae_genomes.</title>
        <authorList>
            <person name="Li S.-H."/>
        </authorList>
    </citation>
    <scope>NUCLEOTIDE SEQUENCE [LARGE SCALE GENOMIC DNA]</scope>
    <source>
        <strain evidence="6 7">JH123</strain>
    </source>
</reference>
<evidence type="ECO:0000313" key="7">
    <source>
        <dbReference type="Proteomes" id="UP001317963"/>
    </source>
</evidence>
<dbReference type="PANTHER" id="PTHR39585:SF1">
    <property type="entry name" value="FAD ASSEMBLY FACTOR SDHE"/>
    <property type="match status" value="1"/>
</dbReference>
<evidence type="ECO:0000256" key="4">
    <source>
        <dbReference type="ARBA" id="ARBA00022490"/>
    </source>
</evidence>
<dbReference type="Proteomes" id="UP001317963">
    <property type="component" value="Chromosome"/>
</dbReference>
<protein>
    <recommendedName>
        <fullName evidence="3">FAD assembly factor SdhE</fullName>
    </recommendedName>
</protein>
<keyword evidence="4" id="KW-0963">Cytoplasm</keyword>
<gene>
    <name evidence="6" type="ORF">E0F26_08100</name>
</gene>
<proteinExistence type="inferred from homology"/>
<dbReference type="InterPro" id="IPR005631">
    <property type="entry name" value="SDH"/>
</dbReference>
<evidence type="ECO:0000256" key="1">
    <source>
        <dbReference type="ARBA" id="ARBA00004496"/>
    </source>
</evidence>
<name>A0ABY6Q901_9GAMM</name>
<evidence type="ECO:0000256" key="2">
    <source>
        <dbReference type="ARBA" id="ARBA00008571"/>
    </source>
</evidence>
<dbReference type="RefSeq" id="WP_279241162.1">
    <property type="nucleotide sequence ID" value="NZ_CP036501.1"/>
</dbReference>
<accession>A0ABY6Q901</accession>
<dbReference type="InterPro" id="IPR036714">
    <property type="entry name" value="SDH_sf"/>
</dbReference>
<dbReference type="Gene3D" id="1.10.150.250">
    <property type="entry name" value="Flavinator of succinate dehydrogenase"/>
    <property type="match status" value="1"/>
</dbReference>
<dbReference type="Pfam" id="PF03937">
    <property type="entry name" value="Sdh5"/>
    <property type="match status" value="1"/>
</dbReference>
<dbReference type="InterPro" id="IPR050531">
    <property type="entry name" value="SdhE_FAD_assembly_factor"/>
</dbReference>
<keyword evidence="7" id="KW-1185">Reference proteome</keyword>
<dbReference type="SUPFAM" id="SSF109910">
    <property type="entry name" value="YgfY-like"/>
    <property type="match status" value="1"/>
</dbReference>
<evidence type="ECO:0000313" key="6">
    <source>
        <dbReference type="EMBL" id="UZP74703.1"/>
    </source>
</evidence>
<dbReference type="PANTHER" id="PTHR39585">
    <property type="entry name" value="FAD ASSEMBLY FACTOR SDHE"/>
    <property type="match status" value="1"/>
</dbReference>
<evidence type="ECO:0000256" key="5">
    <source>
        <dbReference type="ARBA" id="ARBA00023186"/>
    </source>
</evidence>
<keyword evidence="5" id="KW-0143">Chaperone</keyword>
<sequence length="96" mass="11219">MINHDDHNRMRWASRRGLLELDLFLEDFVANAYPHLSDDMKGLYKDLMGEADQDLFEWLMARSEPADVLMPIVMEIRAHKKAEGERRSTTVTGQDR</sequence>
<dbReference type="EMBL" id="CP036501">
    <property type="protein sequence ID" value="UZP74703.1"/>
    <property type="molecule type" value="Genomic_DNA"/>
</dbReference>
<comment type="similarity">
    <text evidence="2">Belongs to the SdhE FAD assembly factor family.</text>
</comment>
<comment type="subcellular location">
    <subcellularLocation>
        <location evidence="1">Cytoplasm</location>
    </subcellularLocation>
</comment>
<organism evidence="6 7">
    <name type="scientific">Candidatus Paraluminiphilus aquimaris</name>
    <dbReference type="NCBI Taxonomy" id="2518994"/>
    <lineage>
        <taxon>Bacteria</taxon>
        <taxon>Pseudomonadati</taxon>
        <taxon>Pseudomonadota</taxon>
        <taxon>Gammaproteobacteria</taxon>
        <taxon>Cellvibrionales</taxon>
        <taxon>Halieaceae</taxon>
        <taxon>Candidatus Paraluminiphilus</taxon>
    </lineage>
</organism>
<evidence type="ECO:0000256" key="3">
    <source>
        <dbReference type="ARBA" id="ARBA00019418"/>
    </source>
</evidence>